<evidence type="ECO:0000313" key="2">
    <source>
        <dbReference type="EMBL" id="GMA26663.1"/>
    </source>
</evidence>
<dbReference type="RefSeq" id="WP_284291140.1">
    <property type="nucleotide sequence ID" value="NZ_BSUK01000001.1"/>
</dbReference>
<comment type="caution">
    <text evidence="2">The sequence shown here is derived from an EMBL/GenBank/DDBJ whole genome shotgun (WGS) entry which is preliminary data.</text>
</comment>
<reference evidence="4" key="2">
    <citation type="journal article" date="2019" name="Int. J. Syst. Evol. Microbiol.">
        <title>The Global Catalogue of Microorganisms (GCM) 10K type strain sequencing project: providing services to taxonomists for standard genome sequencing and annotation.</title>
        <authorList>
            <consortium name="The Broad Institute Genomics Platform"/>
            <consortium name="The Broad Institute Genome Sequencing Center for Infectious Disease"/>
            <person name="Wu L."/>
            <person name="Ma J."/>
        </authorList>
    </citation>
    <scope>NUCLEOTIDE SEQUENCE [LARGE SCALE GENOMIC DNA]</scope>
    <source>
        <strain evidence="4">NBRC 106348</strain>
    </source>
</reference>
<evidence type="ECO:0000313" key="4">
    <source>
        <dbReference type="Proteomes" id="UP001157091"/>
    </source>
</evidence>
<protein>
    <submittedName>
        <fullName evidence="2">Uncharacterized protein</fullName>
    </submittedName>
</protein>
<evidence type="ECO:0000313" key="1">
    <source>
        <dbReference type="EMBL" id="GMA22258.1"/>
    </source>
</evidence>
<evidence type="ECO:0000313" key="3">
    <source>
        <dbReference type="EMBL" id="GMA26725.1"/>
    </source>
</evidence>
<name>A0ABQ6I9N5_9MICO</name>
<organism evidence="2 4">
    <name type="scientific">Luteimicrobium album</name>
    <dbReference type="NCBI Taxonomy" id="1054550"/>
    <lineage>
        <taxon>Bacteria</taxon>
        <taxon>Bacillati</taxon>
        <taxon>Actinomycetota</taxon>
        <taxon>Actinomycetes</taxon>
        <taxon>Micrococcales</taxon>
        <taxon>Luteimicrobium</taxon>
    </lineage>
</organism>
<dbReference type="EMBL" id="BSUK01000001">
    <property type="protein sequence ID" value="GMA26663.1"/>
    <property type="molecule type" value="Genomic_DNA"/>
</dbReference>
<dbReference type="EMBL" id="BSUK01000001">
    <property type="protein sequence ID" value="GMA22258.1"/>
    <property type="molecule type" value="Genomic_DNA"/>
</dbReference>
<dbReference type="Proteomes" id="UP001157091">
    <property type="component" value="Unassembled WGS sequence"/>
</dbReference>
<accession>A0ABQ6I9N5</accession>
<dbReference type="EMBL" id="BSUK01000001">
    <property type="protein sequence ID" value="GMA26725.1"/>
    <property type="molecule type" value="Genomic_DNA"/>
</dbReference>
<reference evidence="2" key="3">
    <citation type="submission" date="2023-02" db="EMBL/GenBank/DDBJ databases">
        <authorList>
            <person name="Sun Q."/>
            <person name="Mori K."/>
        </authorList>
    </citation>
    <scope>NUCLEOTIDE SEQUENCE</scope>
    <source>
        <strain evidence="2">NBRC 106348</strain>
    </source>
</reference>
<sequence length="65" mass="6896">MSTLPPISVGQLREMNAETRARVIAARGAETRRALAHLAGIAAQNNAHAAAEYAQLVIELTRGES</sequence>
<reference evidence="2" key="1">
    <citation type="journal article" date="2014" name="Int. J. Syst. Evol. Microbiol.">
        <title>Complete genome of a new Firmicutes species belonging to the dominant human colonic microbiota ('Ruminococcus bicirculans') reveals two chromosomes and a selective capacity to utilize plant glucans.</title>
        <authorList>
            <consortium name="NISC Comparative Sequencing Program"/>
            <person name="Wegmann U."/>
            <person name="Louis P."/>
            <person name="Goesmann A."/>
            <person name="Henrissat B."/>
            <person name="Duncan S.H."/>
            <person name="Flint H.J."/>
        </authorList>
    </citation>
    <scope>NUCLEOTIDE SEQUENCE</scope>
    <source>
        <strain evidence="2">NBRC 106348</strain>
    </source>
</reference>
<gene>
    <name evidence="1" type="ORF">GCM10025864_00170</name>
    <name evidence="2" type="ORF">GCM10025864_44220</name>
    <name evidence="3" type="ORF">GCM10025864_44840</name>
</gene>
<proteinExistence type="predicted"/>
<keyword evidence="4" id="KW-1185">Reference proteome</keyword>